<feature type="transmembrane region" description="Helical" evidence="2">
    <location>
        <begin position="107"/>
        <end position="126"/>
    </location>
</feature>
<feature type="region of interest" description="Disordered" evidence="1">
    <location>
        <begin position="1"/>
        <end position="35"/>
    </location>
</feature>
<evidence type="ECO:0008006" key="5">
    <source>
        <dbReference type="Google" id="ProtNLM"/>
    </source>
</evidence>
<gene>
    <name evidence="3" type="ordered locus">Isop_3585</name>
</gene>
<reference key="1">
    <citation type="submission" date="2010-11" db="EMBL/GenBank/DDBJ databases">
        <title>The complete sequence of chromosome of Isophaera pallida ATCC 43644.</title>
        <authorList>
            <consortium name="US DOE Joint Genome Institute (JGI-PGF)"/>
            <person name="Lucas S."/>
            <person name="Copeland A."/>
            <person name="Lapidus A."/>
            <person name="Bruce D."/>
            <person name="Goodwin L."/>
            <person name="Pitluck S."/>
            <person name="Kyrpides N."/>
            <person name="Mavromatis K."/>
            <person name="Pagani I."/>
            <person name="Ivanova N."/>
            <person name="Saunders E."/>
            <person name="Brettin T."/>
            <person name="Detter J.C."/>
            <person name="Han C."/>
            <person name="Tapia R."/>
            <person name="Land M."/>
            <person name="Hauser L."/>
            <person name="Markowitz V."/>
            <person name="Cheng J.-F."/>
            <person name="Hugenholtz P."/>
            <person name="Woyke T."/>
            <person name="Wu D."/>
            <person name="Eisen J.A."/>
        </authorList>
    </citation>
    <scope>NUCLEOTIDE SEQUENCE</scope>
    <source>
        <strain>ATCC 43644</strain>
    </source>
</reference>
<evidence type="ECO:0000313" key="4">
    <source>
        <dbReference type="Proteomes" id="UP000008631"/>
    </source>
</evidence>
<feature type="transmembrane region" description="Helical" evidence="2">
    <location>
        <begin position="726"/>
        <end position="747"/>
    </location>
</feature>
<dbReference type="AlphaFoldDB" id="E8QYF9"/>
<accession>E8QYF9</accession>
<protein>
    <recommendedName>
        <fullName evidence="5">ResB-like domain-containing protein</fullName>
    </recommendedName>
</protein>
<sequence>MATAGKKTTRSPVPSTSSESPPRSSKRRDQRKESAAIVQDPHAVTVSRGLADSILDGADAVYRFLASLKLAILTLGGLVAVLAYATFYESKYGTRAVAEEIYKSPTFALLLTFLGANILCAALIRYPWKRRQIGFVVTHAGLLTILLGTFLTLRYADEGMLGMREGEATSQVVRSDETFLRVKTIDSQGQARDEFEIPFRPGNELWNPTRPDPQRFLAIAFFKPSLENLARAWAAVFTPDRMPPKSASFDVTEAGFRLEVLDHLPAAQPKIVHEAVSSGGVPMLHLIGEFQPPDQARPITLDQWLIAEGEFRRVTETLGPAKFTFQQVPDERALEEFLRVPTAPETRDFAWIRYNDATGKPRRYEWFLDQTREGQTITLPDSVIQVTFQGIVELDLGRLQSMAREGPKFEEIARKFARVLISDLGQEIPADAAVLHAIFTVKLTPDAPEEPYLAFDRLPIGASPNPGGSENANGSFGIGFVRPRLSSPSDFGRVEVAATPAGRLAYRVFAREGIRTAAPLRPGQRIDAFSGAGGRMTGAFRVEQVLDQGRQRLTYIPLDLPANQLATAIPAALVRFSVGDESREFWLRPSDRAPDWRSINLGGRTYQVAYDFRRHNLDFTIELRDFEVGFDPGTRDPSSYRSDILVSATARDGSIPPDLLLETPGTLGAGSVARAFHKAPHTVSMNKPYTNGWWTFYQANYDAIRDEEGRPTGEYMSVFQVRYDPIWCWGVVYLGCATVVLGTYLQFSMRAGVFSPMTQARTHATAHRRRPDEEQEPVETVAADSDSDAAARHRL</sequence>
<dbReference type="RefSeq" id="WP_013566430.1">
    <property type="nucleotide sequence ID" value="NC_014962.1"/>
</dbReference>
<dbReference type="STRING" id="575540.Isop_3585"/>
<proteinExistence type="predicted"/>
<evidence type="ECO:0000256" key="2">
    <source>
        <dbReference type="SAM" id="Phobius"/>
    </source>
</evidence>
<evidence type="ECO:0000256" key="1">
    <source>
        <dbReference type="SAM" id="MobiDB-lite"/>
    </source>
</evidence>
<dbReference type="KEGG" id="ipa:Isop_3585"/>
<evidence type="ECO:0000313" key="3">
    <source>
        <dbReference type="EMBL" id="ADV64142.1"/>
    </source>
</evidence>
<dbReference type="EMBL" id="CP002353">
    <property type="protein sequence ID" value="ADV64142.1"/>
    <property type="molecule type" value="Genomic_DNA"/>
</dbReference>
<reference evidence="3 4" key="2">
    <citation type="journal article" date="2011" name="Stand. Genomic Sci.">
        <title>Complete genome sequence of Isosphaera pallida type strain (IS1B).</title>
        <authorList>
            <consortium name="US DOE Joint Genome Institute (JGI-PGF)"/>
            <person name="Goker M."/>
            <person name="Cleland D."/>
            <person name="Saunders E."/>
            <person name="Lapidus A."/>
            <person name="Nolan M."/>
            <person name="Lucas S."/>
            <person name="Hammon N."/>
            <person name="Deshpande S."/>
            <person name="Cheng J.F."/>
            <person name="Tapia R."/>
            <person name="Han C."/>
            <person name="Goodwin L."/>
            <person name="Pitluck S."/>
            <person name="Liolios K."/>
            <person name="Pagani I."/>
            <person name="Ivanova N."/>
            <person name="Mavromatis K."/>
            <person name="Pati A."/>
            <person name="Chen A."/>
            <person name="Palaniappan K."/>
            <person name="Land M."/>
            <person name="Hauser L."/>
            <person name="Chang Y.J."/>
            <person name="Jeffries C.D."/>
            <person name="Detter J.C."/>
            <person name="Beck B."/>
            <person name="Woyke T."/>
            <person name="Bristow J."/>
            <person name="Eisen J.A."/>
            <person name="Markowitz V."/>
            <person name="Hugenholtz P."/>
            <person name="Kyrpides N.C."/>
            <person name="Klenk H.P."/>
        </authorList>
    </citation>
    <scope>NUCLEOTIDE SEQUENCE [LARGE SCALE GENOMIC DNA]</scope>
    <source>
        <strain evidence="4">ATCC 43644 / DSM 9630 / IS1B</strain>
    </source>
</reference>
<organism evidence="3 4">
    <name type="scientific">Isosphaera pallida (strain ATCC 43644 / DSM 9630 / IS1B)</name>
    <dbReference type="NCBI Taxonomy" id="575540"/>
    <lineage>
        <taxon>Bacteria</taxon>
        <taxon>Pseudomonadati</taxon>
        <taxon>Planctomycetota</taxon>
        <taxon>Planctomycetia</taxon>
        <taxon>Isosphaerales</taxon>
        <taxon>Isosphaeraceae</taxon>
        <taxon>Isosphaera</taxon>
    </lineage>
</organism>
<keyword evidence="2" id="KW-1133">Transmembrane helix</keyword>
<feature type="transmembrane region" description="Helical" evidence="2">
    <location>
        <begin position="70"/>
        <end position="87"/>
    </location>
</feature>
<dbReference type="HOGENOM" id="CLU_353305_0_0_0"/>
<name>E8QYF9_ISOPI</name>
<feature type="transmembrane region" description="Helical" evidence="2">
    <location>
        <begin position="133"/>
        <end position="153"/>
    </location>
</feature>
<keyword evidence="2" id="KW-0472">Membrane</keyword>
<dbReference type="Proteomes" id="UP000008631">
    <property type="component" value="Chromosome"/>
</dbReference>
<keyword evidence="2" id="KW-0812">Transmembrane</keyword>
<feature type="compositionally biased region" description="Low complexity" evidence="1">
    <location>
        <begin position="10"/>
        <end position="23"/>
    </location>
</feature>
<feature type="region of interest" description="Disordered" evidence="1">
    <location>
        <begin position="762"/>
        <end position="795"/>
    </location>
</feature>
<dbReference type="InParanoid" id="E8QYF9"/>
<dbReference type="eggNOG" id="COG1333">
    <property type="taxonomic scope" value="Bacteria"/>
</dbReference>
<dbReference type="OrthoDB" id="219959at2"/>
<keyword evidence="4" id="KW-1185">Reference proteome</keyword>